<reference evidence="2 3" key="1">
    <citation type="submission" date="2024-03" db="EMBL/GenBank/DDBJ databases">
        <title>Novel species of the genus Variovorax.</title>
        <authorList>
            <person name="Liu Q."/>
            <person name="Xin Y.-H."/>
        </authorList>
    </citation>
    <scope>NUCLEOTIDE SEQUENCE [LARGE SCALE GENOMIC DNA]</scope>
    <source>
        <strain evidence="2 3">KACC 18901</strain>
    </source>
</reference>
<proteinExistence type="predicted"/>
<dbReference type="RefSeq" id="WP_340338841.1">
    <property type="nucleotide sequence ID" value="NZ_JBBKZS010000020.1"/>
</dbReference>
<sequence length="135" mass="14626">MNITQGAVATTASQQPWRERDGKVVLLASRVAGRETLHFPPMPATSPLAARSELVELIGTPSLYSYTVVHSSPKANKAPQPLGQVDFPEGVRVFGRLDMPGGRRPVIGEPMRVCIEPNEAGPIYAFRPVHEEAQA</sequence>
<name>A0ABU8XJE0_9BURK</name>
<dbReference type="Pfam" id="PF01796">
    <property type="entry name" value="OB_ChsH2_C"/>
    <property type="match status" value="1"/>
</dbReference>
<evidence type="ECO:0000313" key="3">
    <source>
        <dbReference type="Proteomes" id="UP001367030"/>
    </source>
</evidence>
<organism evidence="2 3">
    <name type="scientific">Variovorax robiniae</name>
    <dbReference type="NCBI Taxonomy" id="1836199"/>
    <lineage>
        <taxon>Bacteria</taxon>
        <taxon>Pseudomonadati</taxon>
        <taxon>Pseudomonadota</taxon>
        <taxon>Betaproteobacteria</taxon>
        <taxon>Burkholderiales</taxon>
        <taxon>Comamonadaceae</taxon>
        <taxon>Variovorax</taxon>
    </lineage>
</organism>
<comment type="caution">
    <text evidence="2">The sequence shown here is derived from an EMBL/GenBank/DDBJ whole genome shotgun (WGS) entry which is preliminary data.</text>
</comment>
<dbReference type="InterPro" id="IPR012340">
    <property type="entry name" value="NA-bd_OB-fold"/>
</dbReference>
<dbReference type="InterPro" id="IPR002878">
    <property type="entry name" value="ChsH2_C"/>
</dbReference>
<dbReference type="SUPFAM" id="SSF50249">
    <property type="entry name" value="Nucleic acid-binding proteins"/>
    <property type="match status" value="1"/>
</dbReference>
<dbReference type="Proteomes" id="UP001367030">
    <property type="component" value="Unassembled WGS sequence"/>
</dbReference>
<evidence type="ECO:0000313" key="2">
    <source>
        <dbReference type="EMBL" id="MEJ8858787.1"/>
    </source>
</evidence>
<dbReference type="EMBL" id="JBBKZS010000020">
    <property type="protein sequence ID" value="MEJ8858787.1"/>
    <property type="molecule type" value="Genomic_DNA"/>
</dbReference>
<accession>A0ABU8XJE0</accession>
<protein>
    <submittedName>
        <fullName evidence="2">OB-fold domain-containing protein</fullName>
    </submittedName>
</protein>
<evidence type="ECO:0000259" key="1">
    <source>
        <dbReference type="Pfam" id="PF01796"/>
    </source>
</evidence>
<feature type="domain" description="ChsH2 C-terminal OB-fold" evidence="1">
    <location>
        <begin position="55"/>
        <end position="115"/>
    </location>
</feature>
<gene>
    <name evidence="2" type="ORF">WKW79_29735</name>
</gene>
<keyword evidence="3" id="KW-1185">Reference proteome</keyword>